<comment type="caution">
    <text evidence="1">The sequence shown here is derived from an EMBL/GenBank/DDBJ whole genome shotgun (WGS) entry which is preliminary data.</text>
</comment>
<evidence type="ECO:0000313" key="2">
    <source>
        <dbReference type="Proteomes" id="UP000192578"/>
    </source>
</evidence>
<gene>
    <name evidence="1" type="ORF">BV898_01589</name>
</gene>
<proteinExistence type="predicted"/>
<dbReference type="EMBL" id="MTYJ01000006">
    <property type="protein sequence ID" value="OQV24528.1"/>
    <property type="molecule type" value="Genomic_DNA"/>
</dbReference>
<reference evidence="2" key="1">
    <citation type="submission" date="2017-01" db="EMBL/GenBank/DDBJ databases">
        <title>Comparative genomics of anhydrobiosis in the tardigrade Hypsibius dujardini.</title>
        <authorList>
            <person name="Yoshida Y."/>
            <person name="Koutsovoulos G."/>
            <person name="Laetsch D."/>
            <person name="Stevens L."/>
            <person name="Kumar S."/>
            <person name="Horikawa D."/>
            <person name="Ishino K."/>
            <person name="Komine S."/>
            <person name="Tomita M."/>
            <person name="Blaxter M."/>
            <person name="Arakawa K."/>
        </authorList>
    </citation>
    <scope>NUCLEOTIDE SEQUENCE [LARGE SCALE GENOMIC DNA]</scope>
    <source>
        <strain evidence="2">Z151</strain>
    </source>
</reference>
<dbReference type="Proteomes" id="UP000192578">
    <property type="component" value="Unassembled WGS sequence"/>
</dbReference>
<organism evidence="1 2">
    <name type="scientific">Hypsibius exemplaris</name>
    <name type="common">Freshwater tardigrade</name>
    <dbReference type="NCBI Taxonomy" id="2072580"/>
    <lineage>
        <taxon>Eukaryota</taxon>
        <taxon>Metazoa</taxon>
        <taxon>Ecdysozoa</taxon>
        <taxon>Tardigrada</taxon>
        <taxon>Eutardigrada</taxon>
        <taxon>Parachela</taxon>
        <taxon>Hypsibioidea</taxon>
        <taxon>Hypsibiidae</taxon>
        <taxon>Hypsibius</taxon>
    </lineage>
</organism>
<dbReference type="AlphaFoldDB" id="A0A1W0XAV3"/>
<protein>
    <submittedName>
        <fullName evidence="1">Uncharacterized protein</fullName>
    </submittedName>
</protein>
<name>A0A1W0XAV3_HYPEX</name>
<keyword evidence="2" id="KW-1185">Reference proteome</keyword>
<accession>A0A1W0XAV3</accession>
<sequence length="97" mass="10570">MAKRAHLWRLQPCGNKLPLDKSSVLIFLAKGVLRGAASSGIHGTKFHTASGNTARNFGAARHEAATPLEISEQRGTKRQHRSKFRSCAARSGKLICF</sequence>
<evidence type="ECO:0000313" key="1">
    <source>
        <dbReference type="EMBL" id="OQV24528.1"/>
    </source>
</evidence>